<evidence type="ECO:0000256" key="1">
    <source>
        <dbReference type="ARBA" id="ARBA00004613"/>
    </source>
</evidence>
<evidence type="ECO:0000256" key="2">
    <source>
        <dbReference type="ARBA" id="ARBA00022525"/>
    </source>
</evidence>
<reference evidence="5" key="1">
    <citation type="submission" date="2021-03" db="EMBL/GenBank/DDBJ databases">
        <authorList>
            <person name="Bekaert M."/>
        </authorList>
    </citation>
    <scope>NUCLEOTIDE SEQUENCE</scope>
</reference>
<dbReference type="GO" id="GO:0005576">
    <property type="term" value="C:extracellular region"/>
    <property type="evidence" value="ECO:0007669"/>
    <property type="project" value="UniProtKB-SubCell"/>
</dbReference>
<dbReference type="InterPro" id="IPR001073">
    <property type="entry name" value="C1q_dom"/>
</dbReference>
<name>A0A8S3U3M7_MYTED</name>
<organism evidence="5 6">
    <name type="scientific">Mytilus edulis</name>
    <name type="common">Blue mussel</name>
    <dbReference type="NCBI Taxonomy" id="6550"/>
    <lineage>
        <taxon>Eukaryota</taxon>
        <taxon>Metazoa</taxon>
        <taxon>Spiralia</taxon>
        <taxon>Lophotrochozoa</taxon>
        <taxon>Mollusca</taxon>
        <taxon>Bivalvia</taxon>
        <taxon>Autobranchia</taxon>
        <taxon>Pteriomorphia</taxon>
        <taxon>Mytilida</taxon>
        <taxon>Mytiloidea</taxon>
        <taxon>Mytilidae</taxon>
        <taxon>Mytilinae</taxon>
        <taxon>Mytilus</taxon>
    </lineage>
</organism>
<keyword evidence="2" id="KW-0964">Secreted</keyword>
<evidence type="ECO:0000256" key="3">
    <source>
        <dbReference type="ARBA" id="ARBA00022729"/>
    </source>
</evidence>
<sequence>MAKVNSIESQVSNNSKQGYNEMLKKGETIAFSAYRASSQSLSTGTKVLFNQVWTNVGNGYQPRTGIFIAPHEGLYHFSAVVMSTNSAQLFLKMYHNKIATSGSDILGDGYKTGSFDVVLYLQERDEVYIASTGGYTIYSDSDKYITFSGHSIF</sequence>
<gene>
    <name evidence="5" type="ORF">MEDL_53035</name>
</gene>
<dbReference type="PRINTS" id="PR00007">
    <property type="entry name" value="COMPLEMNTC1Q"/>
</dbReference>
<evidence type="ECO:0000313" key="5">
    <source>
        <dbReference type="EMBL" id="CAG2240733.1"/>
    </source>
</evidence>
<dbReference type="SUPFAM" id="SSF49842">
    <property type="entry name" value="TNF-like"/>
    <property type="match status" value="1"/>
</dbReference>
<dbReference type="InterPro" id="IPR008983">
    <property type="entry name" value="Tumour_necrosis_fac-like_dom"/>
</dbReference>
<keyword evidence="3" id="KW-0732">Signal</keyword>
<dbReference type="OrthoDB" id="6146865at2759"/>
<evidence type="ECO:0000313" key="6">
    <source>
        <dbReference type="Proteomes" id="UP000683360"/>
    </source>
</evidence>
<dbReference type="SMART" id="SM00110">
    <property type="entry name" value="C1Q"/>
    <property type="match status" value="1"/>
</dbReference>
<dbReference type="PANTHER" id="PTHR22923">
    <property type="entry name" value="CEREBELLIN-RELATED"/>
    <property type="match status" value="1"/>
</dbReference>
<comment type="caution">
    <text evidence="5">The sequence shown here is derived from an EMBL/GenBank/DDBJ whole genome shotgun (WGS) entry which is preliminary data.</text>
</comment>
<dbReference type="Pfam" id="PF00386">
    <property type="entry name" value="C1q"/>
    <property type="match status" value="1"/>
</dbReference>
<proteinExistence type="predicted"/>
<dbReference type="Gene3D" id="2.60.120.40">
    <property type="match status" value="1"/>
</dbReference>
<accession>A0A8S3U3M7</accession>
<protein>
    <recommendedName>
        <fullName evidence="4">C1q domain-containing protein</fullName>
    </recommendedName>
</protein>
<keyword evidence="6" id="KW-1185">Reference proteome</keyword>
<evidence type="ECO:0000259" key="4">
    <source>
        <dbReference type="PROSITE" id="PS50871"/>
    </source>
</evidence>
<comment type="subcellular location">
    <subcellularLocation>
        <location evidence="1">Secreted</location>
    </subcellularLocation>
</comment>
<dbReference type="PANTHER" id="PTHR22923:SF116">
    <property type="entry name" value="C1Q DOMAIN-CONTAINING PROTEIN"/>
    <property type="match status" value="1"/>
</dbReference>
<dbReference type="AlphaFoldDB" id="A0A8S3U3M7"/>
<dbReference type="Proteomes" id="UP000683360">
    <property type="component" value="Unassembled WGS sequence"/>
</dbReference>
<feature type="domain" description="C1q" evidence="4">
    <location>
        <begin position="24"/>
        <end position="153"/>
    </location>
</feature>
<dbReference type="InterPro" id="IPR050822">
    <property type="entry name" value="Cerebellin_Synaptic_Org"/>
</dbReference>
<dbReference type="PROSITE" id="PS50871">
    <property type="entry name" value="C1Q"/>
    <property type="match status" value="1"/>
</dbReference>
<dbReference type="EMBL" id="CAJPWZ010002572">
    <property type="protein sequence ID" value="CAG2240733.1"/>
    <property type="molecule type" value="Genomic_DNA"/>
</dbReference>